<dbReference type="AlphaFoldDB" id="A0A517SGD5"/>
<name>A0A517SGD5_9PLAN</name>
<dbReference type="OrthoDB" id="286706at2"/>
<dbReference type="NCBIfam" id="TIGR02229">
    <property type="entry name" value="caa3_sub_IV"/>
    <property type="match status" value="1"/>
</dbReference>
<comment type="subcellular location">
    <subcellularLocation>
        <location evidence="1">Cell membrane</location>
        <topology evidence="1">Multi-pass membrane protein</topology>
    </subcellularLocation>
</comment>
<dbReference type="RefSeq" id="WP_145030952.1">
    <property type="nucleotide sequence ID" value="NZ_CP036271.1"/>
</dbReference>
<keyword evidence="2" id="KW-1003">Cell membrane</keyword>
<evidence type="ECO:0000256" key="1">
    <source>
        <dbReference type="ARBA" id="ARBA00004651"/>
    </source>
</evidence>
<evidence type="ECO:0000256" key="4">
    <source>
        <dbReference type="ARBA" id="ARBA00022989"/>
    </source>
</evidence>
<sequence>MSATSRIGLYLKIYVALIVLLLATVGAAYVKLGHFAIVVALAIATVKAYLVLMHFMHLDHSALLVRLVVIGSFIWLGILIIGVLMDYVSMPVSRFGQELKF</sequence>
<feature type="transmembrane region" description="Helical" evidence="6">
    <location>
        <begin position="64"/>
        <end position="85"/>
    </location>
</feature>
<proteinExistence type="predicted"/>
<keyword evidence="4 6" id="KW-1133">Transmembrane helix</keyword>
<evidence type="ECO:0000256" key="6">
    <source>
        <dbReference type="SAM" id="Phobius"/>
    </source>
</evidence>
<feature type="transmembrane region" description="Helical" evidence="6">
    <location>
        <begin position="7"/>
        <end position="29"/>
    </location>
</feature>
<keyword evidence="5 6" id="KW-0472">Membrane</keyword>
<evidence type="ECO:0000256" key="3">
    <source>
        <dbReference type="ARBA" id="ARBA00022692"/>
    </source>
</evidence>
<dbReference type="InParanoid" id="A0A517SGD5"/>
<accession>A0A517SGD5</accession>
<reference evidence="7 8" key="1">
    <citation type="submission" date="2019-02" db="EMBL/GenBank/DDBJ databases">
        <title>Deep-cultivation of Planctomycetes and their phenomic and genomic characterization uncovers novel biology.</title>
        <authorList>
            <person name="Wiegand S."/>
            <person name="Jogler M."/>
            <person name="Boedeker C."/>
            <person name="Pinto D."/>
            <person name="Vollmers J."/>
            <person name="Rivas-Marin E."/>
            <person name="Kohn T."/>
            <person name="Peeters S.H."/>
            <person name="Heuer A."/>
            <person name="Rast P."/>
            <person name="Oberbeckmann S."/>
            <person name="Bunk B."/>
            <person name="Jeske O."/>
            <person name="Meyerdierks A."/>
            <person name="Storesund J.E."/>
            <person name="Kallscheuer N."/>
            <person name="Luecker S."/>
            <person name="Lage O.M."/>
            <person name="Pohl T."/>
            <person name="Merkel B.J."/>
            <person name="Hornburger P."/>
            <person name="Mueller R.-W."/>
            <person name="Bruemmer F."/>
            <person name="Labrenz M."/>
            <person name="Spormann A.M."/>
            <person name="Op den Camp H."/>
            <person name="Overmann J."/>
            <person name="Amann R."/>
            <person name="Jetten M.S.M."/>
            <person name="Mascher T."/>
            <person name="Medema M.H."/>
            <person name="Devos D.P."/>
            <person name="Kaster A.-K."/>
            <person name="Ovreas L."/>
            <person name="Rohde M."/>
            <person name="Galperin M.Y."/>
            <person name="Jogler C."/>
        </authorList>
    </citation>
    <scope>NUCLEOTIDE SEQUENCE [LARGE SCALE GENOMIC DNA]</scope>
    <source>
        <strain evidence="7 8">Pan44</strain>
    </source>
</reference>
<evidence type="ECO:0000313" key="7">
    <source>
        <dbReference type="EMBL" id="QDT55170.1"/>
    </source>
</evidence>
<dbReference type="InterPro" id="IPR005171">
    <property type="entry name" value="Cyt_c_oxidase_su4_prok"/>
</dbReference>
<dbReference type="GO" id="GO:0005886">
    <property type="term" value="C:plasma membrane"/>
    <property type="evidence" value="ECO:0007669"/>
    <property type="project" value="UniProtKB-SubCell"/>
</dbReference>
<keyword evidence="8" id="KW-1185">Reference proteome</keyword>
<evidence type="ECO:0000313" key="8">
    <source>
        <dbReference type="Proteomes" id="UP000315700"/>
    </source>
</evidence>
<dbReference type="InterPro" id="IPR011743">
    <property type="entry name" value="Caa3_sub_IV"/>
</dbReference>
<dbReference type="Pfam" id="PF03626">
    <property type="entry name" value="COX4_pro"/>
    <property type="match status" value="1"/>
</dbReference>
<gene>
    <name evidence="7" type="ORF">Pan44_32120</name>
</gene>
<feature type="transmembrane region" description="Helical" evidence="6">
    <location>
        <begin position="35"/>
        <end position="52"/>
    </location>
</feature>
<protein>
    <submittedName>
        <fullName evidence="7">Uncharacterized protein</fullName>
    </submittedName>
</protein>
<organism evidence="7 8">
    <name type="scientific">Caulifigura coniformis</name>
    <dbReference type="NCBI Taxonomy" id="2527983"/>
    <lineage>
        <taxon>Bacteria</taxon>
        <taxon>Pseudomonadati</taxon>
        <taxon>Planctomycetota</taxon>
        <taxon>Planctomycetia</taxon>
        <taxon>Planctomycetales</taxon>
        <taxon>Planctomycetaceae</taxon>
        <taxon>Caulifigura</taxon>
    </lineage>
</organism>
<dbReference type="KEGG" id="ccos:Pan44_32120"/>
<evidence type="ECO:0000256" key="2">
    <source>
        <dbReference type="ARBA" id="ARBA00022475"/>
    </source>
</evidence>
<dbReference type="EMBL" id="CP036271">
    <property type="protein sequence ID" value="QDT55170.1"/>
    <property type="molecule type" value="Genomic_DNA"/>
</dbReference>
<dbReference type="Proteomes" id="UP000315700">
    <property type="component" value="Chromosome"/>
</dbReference>
<evidence type="ECO:0000256" key="5">
    <source>
        <dbReference type="ARBA" id="ARBA00023136"/>
    </source>
</evidence>
<keyword evidence="3 6" id="KW-0812">Transmembrane</keyword>